<proteinExistence type="predicted"/>
<keyword evidence="1" id="KW-1133">Transmembrane helix</keyword>
<keyword evidence="3" id="KW-1185">Reference proteome</keyword>
<protein>
    <submittedName>
        <fullName evidence="2">Uncharacterized protein</fullName>
    </submittedName>
</protein>
<sequence>MNEHEEIFTRLREIEKRLTVLEVTLWGQTGENGLRSDIRDLKGKMDMLLKFFWVTTAIPPLVVAVLGVLRFLGKL</sequence>
<comment type="caution">
    <text evidence="2">The sequence shown here is derived from an EMBL/GenBank/DDBJ whole genome shotgun (WGS) entry which is preliminary data.</text>
</comment>
<name>A0A842HBI5_9BACT</name>
<dbReference type="AlphaFoldDB" id="A0A842HBI5"/>
<dbReference type="EMBL" id="JACHVB010000011">
    <property type="protein sequence ID" value="MBC2592791.1"/>
    <property type="molecule type" value="Genomic_DNA"/>
</dbReference>
<reference evidence="2 3" key="1">
    <citation type="submission" date="2020-07" db="EMBL/GenBank/DDBJ databases">
        <authorList>
            <person name="Feng X."/>
        </authorList>
    </citation>
    <scope>NUCLEOTIDE SEQUENCE [LARGE SCALE GENOMIC DNA]</scope>
    <source>
        <strain evidence="2 3">JCM31066</strain>
    </source>
</reference>
<accession>A0A842HBI5</accession>
<evidence type="ECO:0000313" key="3">
    <source>
        <dbReference type="Proteomes" id="UP000546464"/>
    </source>
</evidence>
<keyword evidence="1" id="KW-0472">Membrane</keyword>
<dbReference type="Proteomes" id="UP000546464">
    <property type="component" value="Unassembled WGS sequence"/>
</dbReference>
<gene>
    <name evidence="2" type="ORF">H5P28_00810</name>
</gene>
<keyword evidence="1" id="KW-0812">Transmembrane</keyword>
<evidence type="ECO:0000313" key="2">
    <source>
        <dbReference type="EMBL" id="MBC2592791.1"/>
    </source>
</evidence>
<organism evidence="2 3">
    <name type="scientific">Ruficoccus amylovorans</name>
    <dbReference type="NCBI Taxonomy" id="1804625"/>
    <lineage>
        <taxon>Bacteria</taxon>
        <taxon>Pseudomonadati</taxon>
        <taxon>Verrucomicrobiota</taxon>
        <taxon>Opitutia</taxon>
        <taxon>Puniceicoccales</taxon>
        <taxon>Cerasicoccaceae</taxon>
        <taxon>Ruficoccus</taxon>
    </lineage>
</organism>
<feature type="transmembrane region" description="Helical" evidence="1">
    <location>
        <begin position="51"/>
        <end position="72"/>
    </location>
</feature>
<dbReference type="RefSeq" id="WP_185673806.1">
    <property type="nucleotide sequence ID" value="NZ_JACHVB010000011.1"/>
</dbReference>
<evidence type="ECO:0000256" key="1">
    <source>
        <dbReference type="SAM" id="Phobius"/>
    </source>
</evidence>